<dbReference type="InterPro" id="IPR013783">
    <property type="entry name" value="Ig-like_fold"/>
</dbReference>
<evidence type="ECO:0000256" key="3">
    <source>
        <dbReference type="SAM" id="Phobius"/>
    </source>
</evidence>
<sequence length="731" mass="79676">MWGGISKREGIRYVVCSCALVWPASCLRRQNLKSVRRMQSLWYMGKGWTGAQLVLVAAMMLGLLACGDRGIGGTGAGVIEVSPTQIGFAQVNLGDSETQFLTISNRSDEELQLFEVTLEAVEGGTTAGLSLGALPELPYTIGPQQDAVVEVTYTPDGQGAASGRVRILSSDPRYSEESPLYVNVSTLGNTPELLVDPPIVRFARATPGAFERREVRLINIGTAPLTIYEEPVYGGGEDFSIEIPERAYPLTLQPFDSEQSLEEPERYELVIGILYQPTGQGGDTGEIAIETDDVRDPHPVREGRGLTRIDVLANADAPCIEVDSRNRNLGQVPIGSVARDRVRVTNCGTKTLSLENILLDQQGDSFELDLGSWDSNGDGQMDRAVSVARDTTVEFGVRYVPLVEGTERAQIVIVNDDPIQPELPVDLVARGADGECPVASALGRVRGVSGTGRPSLSAIPLQYVILDGSQSSDPDGAVVDYEWEVLQGPPGTLVQLGPTQDDPLDTDGSRREFRLLTAGTYRIGLNVIDNDGFRSCEQAVVEITSVPDQDIHIELTWTNPEDPDEGDSEGSDVDLHLTKMGPGRWAEEPYSIYFQYPNRSEEPIWNPEDPSLDIDVRDGAGPENITMRTPSGCEWYAVGVHYYRQLFGTAYATVRIYIQGSLRYESTLQPLERTGEFWDVARIHWSAEGQATIVETNALYPALPEGQAPEVTNAMVDEAAALGLCSTQQLY</sequence>
<dbReference type="GO" id="GO:0005737">
    <property type="term" value="C:cytoplasm"/>
    <property type="evidence" value="ECO:0007669"/>
    <property type="project" value="UniProtKB-SubCell"/>
</dbReference>
<dbReference type="InterPro" id="IPR031549">
    <property type="entry name" value="ASH"/>
</dbReference>
<name>A0A328C5V0_9DELT</name>
<comment type="caution">
    <text evidence="5">The sequence shown here is derived from an EMBL/GenBank/DDBJ whole genome shotgun (WGS) entry which is preliminary data.</text>
</comment>
<evidence type="ECO:0000256" key="1">
    <source>
        <dbReference type="ARBA" id="ARBA00004496"/>
    </source>
</evidence>
<keyword evidence="3" id="KW-0472">Membrane</keyword>
<evidence type="ECO:0000313" key="5">
    <source>
        <dbReference type="EMBL" id="RAL22971.1"/>
    </source>
</evidence>
<keyword evidence="6" id="KW-1185">Reference proteome</keyword>
<dbReference type="EMBL" id="QHKO01000003">
    <property type="protein sequence ID" value="RAL22971.1"/>
    <property type="molecule type" value="Genomic_DNA"/>
</dbReference>
<evidence type="ECO:0000313" key="6">
    <source>
        <dbReference type="Proteomes" id="UP000249169"/>
    </source>
</evidence>
<keyword evidence="3" id="KW-1133">Transmembrane helix</keyword>
<gene>
    <name evidence="5" type="ORF">DL240_08755</name>
</gene>
<evidence type="ECO:0000259" key="4">
    <source>
        <dbReference type="Pfam" id="PF15780"/>
    </source>
</evidence>
<feature type="transmembrane region" description="Helical" evidence="3">
    <location>
        <begin position="41"/>
        <end position="64"/>
    </location>
</feature>
<protein>
    <recommendedName>
        <fullName evidence="4">Abnormal spindle-like microcephaly-associated protein ASH domain-containing protein</fullName>
    </recommendedName>
</protein>
<dbReference type="Pfam" id="PF15780">
    <property type="entry name" value="ASH"/>
    <property type="match status" value="1"/>
</dbReference>
<accession>A0A328C5V0</accession>
<keyword evidence="3" id="KW-0812">Transmembrane</keyword>
<dbReference type="NCBIfam" id="NF012200">
    <property type="entry name" value="choice_anch_D"/>
    <property type="match status" value="1"/>
</dbReference>
<dbReference type="Gene3D" id="2.60.40.10">
    <property type="entry name" value="Immunoglobulins"/>
    <property type="match status" value="3"/>
</dbReference>
<proteinExistence type="predicted"/>
<dbReference type="AlphaFoldDB" id="A0A328C5V0"/>
<comment type="subcellular location">
    <subcellularLocation>
        <location evidence="1">Cytoplasm</location>
    </subcellularLocation>
</comment>
<keyword evidence="2" id="KW-0963">Cytoplasm</keyword>
<organism evidence="5 6">
    <name type="scientific">Lujinxingia litoralis</name>
    <dbReference type="NCBI Taxonomy" id="2211119"/>
    <lineage>
        <taxon>Bacteria</taxon>
        <taxon>Deltaproteobacteria</taxon>
        <taxon>Bradymonadales</taxon>
        <taxon>Lujinxingiaceae</taxon>
        <taxon>Lujinxingia</taxon>
    </lineage>
</organism>
<reference evidence="5 6" key="1">
    <citation type="submission" date="2018-05" db="EMBL/GenBank/DDBJ databases">
        <title>Lujinxingia marina gen. nov. sp. nov., a new facultative anaerobic member of the class Deltaproteobacteria, and proposal of Lujinxingaceae fam. nov.</title>
        <authorList>
            <person name="Li C.-M."/>
        </authorList>
    </citation>
    <scope>NUCLEOTIDE SEQUENCE [LARGE SCALE GENOMIC DNA]</scope>
    <source>
        <strain evidence="5 6">B210</strain>
    </source>
</reference>
<feature type="domain" description="Abnormal spindle-like microcephaly-associated protein ASH" evidence="4">
    <location>
        <begin position="84"/>
        <end position="171"/>
    </location>
</feature>
<evidence type="ECO:0000256" key="2">
    <source>
        <dbReference type="ARBA" id="ARBA00022490"/>
    </source>
</evidence>
<dbReference type="Proteomes" id="UP000249169">
    <property type="component" value="Unassembled WGS sequence"/>
</dbReference>